<reference evidence="2" key="1">
    <citation type="submission" date="2023-10" db="EMBL/GenBank/DDBJ databases">
        <authorList>
            <person name="Chen Y."/>
            <person name="Shah S."/>
            <person name="Dougan E. K."/>
            <person name="Thang M."/>
            <person name="Chan C."/>
        </authorList>
    </citation>
    <scope>NUCLEOTIDE SEQUENCE [LARGE SCALE GENOMIC DNA]</scope>
</reference>
<dbReference type="Proteomes" id="UP001189429">
    <property type="component" value="Unassembled WGS sequence"/>
</dbReference>
<feature type="compositionally biased region" description="Basic and acidic residues" evidence="1">
    <location>
        <begin position="529"/>
        <end position="538"/>
    </location>
</feature>
<proteinExistence type="predicted"/>
<evidence type="ECO:0000313" key="2">
    <source>
        <dbReference type="EMBL" id="CAK0889869.1"/>
    </source>
</evidence>
<gene>
    <name evidence="2" type="ORF">PCOR1329_LOCUS70267</name>
</gene>
<feature type="region of interest" description="Disordered" evidence="1">
    <location>
        <begin position="689"/>
        <end position="767"/>
    </location>
</feature>
<evidence type="ECO:0000313" key="3">
    <source>
        <dbReference type="Proteomes" id="UP001189429"/>
    </source>
</evidence>
<comment type="caution">
    <text evidence="2">The sequence shown here is derived from an EMBL/GenBank/DDBJ whole genome shotgun (WGS) entry which is preliminary data.</text>
</comment>
<protein>
    <recommendedName>
        <fullName evidence="4">RNase H type-1 domain-containing protein</fullName>
    </recommendedName>
</protein>
<feature type="compositionally biased region" description="Low complexity" evidence="1">
    <location>
        <begin position="648"/>
        <end position="664"/>
    </location>
</feature>
<feature type="compositionally biased region" description="Low complexity" evidence="1">
    <location>
        <begin position="734"/>
        <end position="748"/>
    </location>
</feature>
<feature type="compositionally biased region" description="Basic and acidic residues" evidence="1">
    <location>
        <begin position="709"/>
        <end position="721"/>
    </location>
</feature>
<keyword evidence="3" id="KW-1185">Reference proteome</keyword>
<sequence>MEVAIDGSCTKPPIKEFQRAGWSLALLDPRSDRPLATMHGAVPASLPQESAVGEHLASAFVSQVADRPCTVHADFKGVIHLGNKRKELQLKARTPYACIAHFAQSLDGFKHVQQYAHVKAHRSGDEYAALSDSQRRLTDANIVADLRAKEAAAIHPAPEQKVVEEMQKAVGRISRIAKLVAHVMPIFDKDDQIRWTRRAPTLRRAASTRKATWHQWQDGELGVQCSTCLQLHTPGQPLPLTGCPGTPTFLLDTYRPVLICVKCGAWAMQRRKAKLRQPCAAATTKGLEVLNNLRRGVGPFKKLKRYIDRTTPLRRLEATSEVHTTFTKVDIFSGTDVAAPAAGFESRRQFAELEGIGVLGHDFGELKELLLLGVSSSAAADVVEHIAERAAAGAAGAGAPRGSVATFDGSGALDDQYVDALGDDEHDTEAAAAEEALGLVTDCFDGSAALDVQVGGALGDDEHDAEATAAAEALGLAMDLDSSGALGDGRLGALGFGAEAAAAGEAGSSLAVVDGSDALDVDTEGALGDTEHDAEAPHGNRPLLTENGRFCLAVVPARPPAVDRVGALGDTEHDAEAAAAGAASDSAAAVDASDALDGNAATALGSLGFAERVARLLAAAGAREQQAPGAAAPSLGERDGASALAALEGSGRGAEAAADGAVRGPTATYPPQRHGHAWERVPALGDWPGPWDPRAARSVRGQGRGHGGAFDDRVAALDGGRRAPLGDLEHDAEAAAAGASPRAAPASADSVESKAGAEARAAEFKKL</sequence>
<dbReference type="EMBL" id="CAUYUJ010019273">
    <property type="protein sequence ID" value="CAK0889869.1"/>
    <property type="molecule type" value="Genomic_DNA"/>
</dbReference>
<accession>A0ABN9WW67</accession>
<name>A0ABN9WW67_9DINO</name>
<evidence type="ECO:0008006" key="4">
    <source>
        <dbReference type="Google" id="ProtNLM"/>
    </source>
</evidence>
<organism evidence="2 3">
    <name type="scientific">Prorocentrum cordatum</name>
    <dbReference type="NCBI Taxonomy" id="2364126"/>
    <lineage>
        <taxon>Eukaryota</taxon>
        <taxon>Sar</taxon>
        <taxon>Alveolata</taxon>
        <taxon>Dinophyceae</taxon>
        <taxon>Prorocentrales</taxon>
        <taxon>Prorocentraceae</taxon>
        <taxon>Prorocentrum</taxon>
    </lineage>
</organism>
<feature type="compositionally biased region" description="Basic and acidic residues" evidence="1">
    <location>
        <begin position="751"/>
        <end position="767"/>
    </location>
</feature>
<feature type="region of interest" description="Disordered" evidence="1">
    <location>
        <begin position="521"/>
        <end position="541"/>
    </location>
</feature>
<feature type="non-terminal residue" evidence="2">
    <location>
        <position position="767"/>
    </location>
</feature>
<feature type="region of interest" description="Disordered" evidence="1">
    <location>
        <begin position="648"/>
        <end position="673"/>
    </location>
</feature>
<evidence type="ECO:0000256" key="1">
    <source>
        <dbReference type="SAM" id="MobiDB-lite"/>
    </source>
</evidence>